<dbReference type="EMBL" id="CP045484">
    <property type="protein sequence ID" value="QGR16137.1"/>
    <property type="molecule type" value="Genomic_DNA"/>
</dbReference>
<organism evidence="11 12">
    <name type="scientific">Sulfurisphaera ohwakuensis</name>
    <dbReference type="NCBI Taxonomy" id="69656"/>
    <lineage>
        <taxon>Archaea</taxon>
        <taxon>Thermoproteota</taxon>
        <taxon>Thermoprotei</taxon>
        <taxon>Sulfolobales</taxon>
        <taxon>Sulfolobaceae</taxon>
        <taxon>Sulfurisphaera</taxon>
    </lineage>
</organism>
<evidence type="ECO:0000256" key="3">
    <source>
        <dbReference type="ARBA" id="ARBA00005326"/>
    </source>
</evidence>
<dbReference type="RefSeq" id="WP_156013723.1">
    <property type="nucleotide sequence ID" value="NZ_JACHFY010000002.1"/>
</dbReference>
<comment type="subcellular location">
    <subcellularLocation>
        <location evidence="2 9">Cytoplasm</location>
    </subcellularLocation>
</comment>
<dbReference type="PANTHER" id="PTHR10113">
    <property type="entry name" value="PEPTIDE CHAIN RELEASE FACTOR SUBUNIT 1"/>
    <property type="match status" value="1"/>
</dbReference>
<dbReference type="HAMAP" id="MF_00424">
    <property type="entry name" value="Rel_fact_arch_1"/>
    <property type="match status" value="1"/>
</dbReference>
<dbReference type="SUPFAM" id="SSF55481">
    <property type="entry name" value="N-terminal domain of eukaryotic peptide chain release factor subunit 1, ERF1"/>
    <property type="match status" value="1"/>
</dbReference>
<dbReference type="SUPFAM" id="SSF55315">
    <property type="entry name" value="L30e-like"/>
    <property type="match status" value="1"/>
</dbReference>
<evidence type="ECO:0000256" key="7">
    <source>
        <dbReference type="ARBA" id="ARBA00022917"/>
    </source>
</evidence>
<dbReference type="Gene3D" id="3.30.420.60">
    <property type="entry name" value="eRF1 domain 2"/>
    <property type="match status" value="1"/>
</dbReference>
<evidence type="ECO:0000256" key="2">
    <source>
        <dbReference type="ARBA" id="ARBA00004496"/>
    </source>
</evidence>
<keyword evidence="12" id="KW-1185">Reference proteome</keyword>
<comment type="subunit">
    <text evidence="4 9">Heterodimer of two subunits, one of which binds GTP.</text>
</comment>
<dbReference type="NCBIfam" id="TIGR03676">
    <property type="entry name" value="aRF1_eRF1"/>
    <property type="match status" value="1"/>
</dbReference>
<evidence type="ECO:0000313" key="12">
    <source>
        <dbReference type="Proteomes" id="UP000427373"/>
    </source>
</evidence>
<dbReference type="InterPro" id="IPR005141">
    <property type="entry name" value="eRF1_2"/>
</dbReference>
<dbReference type="InterPro" id="IPR042226">
    <property type="entry name" value="eFR1_2_sf"/>
</dbReference>
<name>A0A650CF16_SULOH</name>
<evidence type="ECO:0000313" key="11">
    <source>
        <dbReference type="EMBL" id="QGR16137.1"/>
    </source>
</evidence>
<evidence type="ECO:0000256" key="1">
    <source>
        <dbReference type="ARBA" id="ARBA00002832"/>
    </source>
</evidence>
<dbReference type="KEGG" id="soh:D1869_02235"/>
<dbReference type="InterPro" id="IPR029064">
    <property type="entry name" value="Ribosomal_eL30-like_sf"/>
</dbReference>
<dbReference type="SUPFAM" id="SSF53137">
    <property type="entry name" value="Translational machinery components"/>
    <property type="match status" value="1"/>
</dbReference>
<gene>
    <name evidence="9 11" type="primary">prf1</name>
    <name evidence="11" type="ORF">D1869_02235</name>
</gene>
<dbReference type="AlphaFoldDB" id="A0A650CF16"/>
<accession>A0A650CF16</accession>
<dbReference type="Gene3D" id="3.30.1330.30">
    <property type="match status" value="1"/>
</dbReference>
<evidence type="ECO:0000256" key="8">
    <source>
        <dbReference type="ARBA" id="ARBA00031168"/>
    </source>
</evidence>
<feature type="domain" description="eRF1/Pelota-like N-terminal" evidence="10">
    <location>
        <begin position="2"/>
        <end position="127"/>
    </location>
</feature>
<sequence>MTKQELKVLIRELKKWSAPATVLLSLYIPPGRPIPDVLNLLRQEYSIAQNIKLKRTRDAVTSAIQSAIDRLTQIPKVPDNGLVIFCGENFETEESKCFVFSPPEKVTVFFYRTDKYFHVEFLEDMIEENDVFGLIIVERDYATIGILKGTRIEVLDEFEGFVPGKHMMGGQSQRRIDRIIEEMYANFLKEVGEKANSYLLPYLESGKLKGILLGGPGYAKKDFYDGDYLDYRLKKLVLLPLIDIPDQGDAGLKELVMKAQDILKNQKYVQVQNLLEELKYHIAKDDGLVVYGIEEIRKALHMGAVDSLVIYDEPNSELEKLSQEAENYGTKVYVVGDELPDAEWVKKTFGGAIGKLRYRIY</sequence>
<evidence type="ECO:0000256" key="9">
    <source>
        <dbReference type="HAMAP-Rule" id="MF_00424"/>
    </source>
</evidence>
<evidence type="ECO:0000256" key="6">
    <source>
        <dbReference type="ARBA" id="ARBA00022490"/>
    </source>
</evidence>
<keyword evidence="7 9" id="KW-0648">Protein biosynthesis</keyword>
<protein>
    <recommendedName>
        <fullName evidence="5 9">Peptide chain release factor subunit 1</fullName>
    </recommendedName>
    <alternativeName>
        <fullName evidence="8 9">Translation termination factor aRF1</fullName>
    </alternativeName>
</protein>
<dbReference type="SMART" id="SM01194">
    <property type="entry name" value="eRF1_1"/>
    <property type="match status" value="1"/>
</dbReference>
<evidence type="ECO:0000256" key="5">
    <source>
        <dbReference type="ARBA" id="ARBA00019723"/>
    </source>
</evidence>
<dbReference type="Pfam" id="PF03463">
    <property type="entry name" value="eRF1_1"/>
    <property type="match status" value="1"/>
</dbReference>
<comment type="function">
    <text evidence="1 9">Directs the termination of nascent peptide synthesis (translation) in response to the termination codons UAA, UAG and UGA.</text>
</comment>
<reference evidence="11 12" key="1">
    <citation type="submission" date="2019-10" db="EMBL/GenBank/DDBJ databases">
        <title>Genome Sequences from Six Type Strain Members of the Archaeal Family Sulfolobaceae: Acidianus ambivalens, Acidianus infernus, Metallosphaera prunae, Stygiolobus azoricus, Sulfolobus metallicus, and Sulfurisphaera ohwakuensis.</title>
        <authorList>
            <person name="Counts J.A."/>
            <person name="Kelly R.M."/>
        </authorList>
    </citation>
    <scope>NUCLEOTIDE SEQUENCE [LARGE SCALE GENOMIC DNA]</scope>
    <source>
        <strain evidence="11 12">TA-1</strain>
    </source>
</reference>
<dbReference type="Gene3D" id="3.30.960.10">
    <property type="entry name" value="eRF1 domain 1"/>
    <property type="match status" value="1"/>
</dbReference>
<proteinExistence type="inferred from homology"/>
<dbReference type="InterPro" id="IPR004403">
    <property type="entry name" value="Peptide_chain-rel_eRF1/aRF1"/>
</dbReference>
<comment type="similarity">
    <text evidence="3 9">Belongs to the eukaryotic release factor 1 family.</text>
</comment>
<dbReference type="Proteomes" id="UP000427373">
    <property type="component" value="Chromosome"/>
</dbReference>
<dbReference type="GO" id="GO:0005737">
    <property type="term" value="C:cytoplasm"/>
    <property type="evidence" value="ECO:0007669"/>
    <property type="project" value="UniProtKB-SubCell"/>
</dbReference>
<keyword evidence="6 9" id="KW-0963">Cytoplasm</keyword>
<dbReference type="InterPro" id="IPR005142">
    <property type="entry name" value="eRF1_3"/>
</dbReference>
<dbReference type="FunFam" id="3.30.420.60:FF:000003">
    <property type="entry name" value="Peptide chain release factor subunit 1"/>
    <property type="match status" value="1"/>
</dbReference>
<dbReference type="Pfam" id="PF03464">
    <property type="entry name" value="eRF1_2"/>
    <property type="match status" value="1"/>
</dbReference>
<dbReference type="InterPro" id="IPR005140">
    <property type="entry name" value="eRF1_Pelota-like_N"/>
</dbReference>
<dbReference type="InterPro" id="IPR020918">
    <property type="entry name" value="Peptide_chain-rel_aRF1"/>
</dbReference>
<dbReference type="GO" id="GO:0016149">
    <property type="term" value="F:translation release factor activity, codon specific"/>
    <property type="evidence" value="ECO:0007669"/>
    <property type="project" value="UniProtKB-UniRule"/>
</dbReference>
<dbReference type="InterPro" id="IPR024049">
    <property type="entry name" value="eRF1_1_sf"/>
</dbReference>
<evidence type="ECO:0000256" key="4">
    <source>
        <dbReference type="ARBA" id="ARBA00011520"/>
    </source>
</evidence>
<dbReference type="Pfam" id="PF03465">
    <property type="entry name" value="eRF1_3"/>
    <property type="match status" value="1"/>
</dbReference>
<dbReference type="OrthoDB" id="1011at2157"/>
<evidence type="ECO:0000259" key="10">
    <source>
        <dbReference type="SMART" id="SM01194"/>
    </source>
</evidence>